<evidence type="ECO:0000256" key="16">
    <source>
        <dbReference type="PIRSR" id="PIRSR602169-1"/>
    </source>
</evidence>
<feature type="domain" description="PKD" evidence="19">
    <location>
        <begin position="704"/>
        <end position="781"/>
    </location>
</feature>
<comment type="subcellular location">
    <subcellularLocation>
        <location evidence="4">Secreted</location>
    </subcellularLocation>
</comment>
<keyword evidence="14" id="KW-0482">Metalloprotease</keyword>
<evidence type="ECO:0000256" key="2">
    <source>
        <dbReference type="ARBA" id="ARBA00001913"/>
    </source>
</evidence>
<evidence type="ECO:0000256" key="13">
    <source>
        <dbReference type="ARBA" id="ARBA00023026"/>
    </source>
</evidence>
<keyword evidence="7" id="KW-0645">Protease</keyword>
<dbReference type="GO" id="GO:0005576">
    <property type="term" value="C:extracellular region"/>
    <property type="evidence" value="ECO:0007669"/>
    <property type="project" value="UniProtKB-SubCell"/>
</dbReference>
<evidence type="ECO:0000256" key="8">
    <source>
        <dbReference type="ARBA" id="ARBA00022723"/>
    </source>
</evidence>
<feature type="signal peptide" evidence="18">
    <location>
        <begin position="1"/>
        <end position="28"/>
    </location>
</feature>
<evidence type="ECO:0000256" key="7">
    <source>
        <dbReference type="ARBA" id="ARBA00022670"/>
    </source>
</evidence>
<dbReference type="Pfam" id="PF01752">
    <property type="entry name" value="Peptidase_M9"/>
    <property type="match status" value="1"/>
</dbReference>
<evidence type="ECO:0000256" key="4">
    <source>
        <dbReference type="ARBA" id="ARBA00004613"/>
    </source>
</evidence>
<dbReference type="InterPro" id="IPR022409">
    <property type="entry name" value="PKD/Chitinase_dom"/>
</dbReference>
<dbReference type="InterPro" id="IPR000601">
    <property type="entry name" value="PKD_dom"/>
</dbReference>
<evidence type="ECO:0000313" key="20">
    <source>
        <dbReference type="EMBL" id="TWI04985.1"/>
    </source>
</evidence>
<comment type="cofactor">
    <cofactor evidence="2">
        <name>Ca(2+)</name>
        <dbReference type="ChEBI" id="CHEBI:29108"/>
    </cofactor>
</comment>
<evidence type="ECO:0000256" key="18">
    <source>
        <dbReference type="SAM" id="SignalP"/>
    </source>
</evidence>
<keyword evidence="10" id="KW-0378">Hydrolase</keyword>
<dbReference type="Gene3D" id="2.60.120.380">
    <property type="match status" value="1"/>
</dbReference>
<keyword evidence="12" id="KW-0106">Calcium</keyword>
<dbReference type="PROSITE" id="PS50093">
    <property type="entry name" value="PKD"/>
    <property type="match status" value="2"/>
</dbReference>
<dbReference type="GO" id="GO:0006508">
    <property type="term" value="P:proteolysis"/>
    <property type="evidence" value="ECO:0007669"/>
    <property type="project" value="UniProtKB-KW"/>
</dbReference>
<evidence type="ECO:0000256" key="3">
    <source>
        <dbReference type="ARBA" id="ARBA00001947"/>
    </source>
</evidence>
<evidence type="ECO:0000313" key="21">
    <source>
        <dbReference type="Proteomes" id="UP000315167"/>
    </source>
</evidence>
<evidence type="ECO:0000259" key="19">
    <source>
        <dbReference type="PROSITE" id="PS50093"/>
    </source>
</evidence>
<dbReference type="Gene3D" id="2.60.40.10">
    <property type="entry name" value="Immunoglobulins"/>
    <property type="match status" value="2"/>
</dbReference>
<protein>
    <recommendedName>
        <fullName evidence="5">microbial collagenase</fullName>
        <ecNumber evidence="5">3.4.24.3</ecNumber>
    </recommendedName>
</protein>
<reference evidence="20 21" key="1">
    <citation type="journal article" date="2015" name="Stand. Genomic Sci.">
        <title>Genomic Encyclopedia of Bacterial and Archaeal Type Strains, Phase III: the genomes of soil and plant-associated and newly described type strains.</title>
        <authorList>
            <person name="Whitman W.B."/>
            <person name="Woyke T."/>
            <person name="Klenk H.P."/>
            <person name="Zhou Y."/>
            <person name="Lilburn T.G."/>
            <person name="Beck B.J."/>
            <person name="De Vos P."/>
            <person name="Vandamme P."/>
            <person name="Eisen J.A."/>
            <person name="Garrity G."/>
            <person name="Hugenholtz P."/>
            <person name="Kyrpides N.C."/>
        </authorList>
    </citation>
    <scope>NUCLEOTIDE SEQUENCE [LARGE SCALE GENOMIC DNA]</scope>
    <source>
        <strain evidence="20 21">CGMCC 1.10821</strain>
    </source>
</reference>
<comment type="caution">
    <text evidence="20">The sequence shown here is derived from an EMBL/GenBank/DDBJ whole genome shotgun (WGS) entry which is preliminary data.</text>
</comment>
<dbReference type="InterPro" id="IPR013783">
    <property type="entry name" value="Ig-like_fold"/>
</dbReference>
<dbReference type="Pfam" id="PF04151">
    <property type="entry name" value="PPC"/>
    <property type="match status" value="1"/>
</dbReference>
<dbReference type="InterPro" id="IPR002169">
    <property type="entry name" value="Peptidase_M9A/M9B"/>
</dbReference>
<keyword evidence="11" id="KW-0862">Zinc</keyword>
<feature type="domain" description="PKD" evidence="19">
    <location>
        <begin position="787"/>
        <end position="864"/>
    </location>
</feature>
<keyword evidence="6" id="KW-0964">Secreted</keyword>
<dbReference type="AlphaFoldDB" id="A0A562LBR6"/>
<dbReference type="OrthoDB" id="5928962at2"/>
<dbReference type="PANTHER" id="PTHR13062">
    <property type="entry name" value="COLLAGENASE"/>
    <property type="match status" value="1"/>
</dbReference>
<evidence type="ECO:0000256" key="10">
    <source>
        <dbReference type="ARBA" id="ARBA00022801"/>
    </source>
</evidence>
<comment type="catalytic activity">
    <reaction evidence="1">
        <text>Digestion of native collagen in the triple helical region at Xaa-|-Gly bonds. With synthetic peptides, a preference is shown for Gly at P3 and P1', Pro and Ala at P2 and P2', and hydroxyproline, Ala or Arg at P3'.</text>
        <dbReference type="EC" id="3.4.24.3"/>
    </reaction>
</comment>
<sequence>MSTAPSNRFRYALALGVAGSALAFLSHASQSGENFISAQAKKLFASPPIVAEAQVVPDSDRSGDASSARTSARLAAARQARHQAVRKSPATERQIFGGHQQQDRMDPSRRMPQQSPLSQWVDTGYDHSSTRHNVLKRPSIDRQAARNSAMAAATCNTAQFGNLSGSALVAAVKAADTSCVNELFGVSGTAAYNTFREAQMVTIANALTTSATYYDGTNADSTLQLVLFLRAGYYVQYYDSSVGSYGAALKNAIRPALDAFAGNGSFGLVNDTHGETLAEVVTLIDSSAENARYLYVVKRLLANYNSSYNSYFWMKTAVNNAYTVTFRGHQNADFQALVQSDHSIVDSLYNFANTHFGMLGEEDDYLVSNAGRELGRFLQYSGSLKSLAQSRAKALLDRSSVSGVTARLWVGVGEMVDYYDQANCGYYDLCDFVAQVQAAALPISHTCSPTLRIRAQAMSSSELASTCSIVAGQETYFHQAVASNNTPVANDNNAALEMVVFDSSSDYGTYAGAIYGINTNNGGMYLEGNPAAAGNQARFIAYEAEWLQPESFEIWNLTHEYVHYLDGRFNMHGDFTASISQNTIWWIEGFAEYMSYSYRQVAYTAAQNEAAAGTYDLSEVYQNDYNSGQTLIYNWGYLAARFMFEERRGDVSTILGYLRPGNYMGYASFMNSIATSNDAAFSAWLPCVADPEGAGCGGTPSNQPPVAGFGFTTNGLTASFTNTSSDPDGSIASRSWNFGDGTTSTAANPSKAYAVAGTYQVRLTVTDDDGASSAISKAVTVVASNQPPAAAFTSVVNGLLATFTDGSSDPDGSIVSRSWNFGDGTSSTATNPSKTYAAAGTYTVQLTVTDNLGATHATSRTITVSGGGSYPECSGLYANELGRNCTRSNQSATGGNYVYMYVYVPAGTRQLQITVSGGSGNANLYVNTLGNWATRNSHNYRSVNAGNNESVTVDYPPSGYVYVSLHAASDFSGAQILTRY</sequence>
<dbReference type="PRINTS" id="PR00931">
    <property type="entry name" value="MICOLLPTASE"/>
</dbReference>
<feature type="active site" evidence="16">
    <location>
        <position position="560"/>
    </location>
</feature>
<evidence type="ECO:0000256" key="17">
    <source>
        <dbReference type="SAM" id="MobiDB-lite"/>
    </source>
</evidence>
<accession>A0A562LBR6</accession>
<evidence type="ECO:0000256" key="6">
    <source>
        <dbReference type="ARBA" id="ARBA00022525"/>
    </source>
</evidence>
<dbReference type="Proteomes" id="UP000315167">
    <property type="component" value="Unassembled WGS sequence"/>
</dbReference>
<dbReference type="Pfam" id="PF08453">
    <property type="entry name" value="Peptidase_M9_N"/>
    <property type="match status" value="1"/>
</dbReference>
<dbReference type="Pfam" id="PF18911">
    <property type="entry name" value="PKD_4"/>
    <property type="match status" value="2"/>
</dbReference>
<organism evidence="20 21">
    <name type="scientific">Luteimonas cucumeris</name>
    <dbReference type="NCBI Taxonomy" id="985012"/>
    <lineage>
        <taxon>Bacteria</taxon>
        <taxon>Pseudomonadati</taxon>
        <taxon>Pseudomonadota</taxon>
        <taxon>Gammaproteobacteria</taxon>
        <taxon>Lysobacterales</taxon>
        <taxon>Lysobacteraceae</taxon>
        <taxon>Luteimonas</taxon>
    </lineage>
</organism>
<dbReference type="GO" id="GO:0008270">
    <property type="term" value="F:zinc ion binding"/>
    <property type="evidence" value="ECO:0007669"/>
    <property type="project" value="InterPro"/>
</dbReference>
<comment type="cofactor">
    <cofactor evidence="3">
        <name>Zn(2+)</name>
        <dbReference type="ChEBI" id="CHEBI:29105"/>
    </cofactor>
</comment>
<dbReference type="InterPro" id="IPR013661">
    <property type="entry name" value="Peptidase_M9_N_dom"/>
</dbReference>
<dbReference type="SMART" id="SM00089">
    <property type="entry name" value="PKD"/>
    <property type="match status" value="2"/>
</dbReference>
<feature type="chain" id="PRO_5022193415" description="microbial collagenase" evidence="18">
    <location>
        <begin position="29"/>
        <end position="980"/>
    </location>
</feature>
<dbReference type="Gene3D" id="3.40.30.160">
    <property type="entry name" value="Collagenase ColT, N-terminal domain"/>
    <property type="match status" value="1"/>
</dbReference>
<name>A0A562LBR6_9GAMM</name>
<keyword evidence="8" id="KW-0479">Metal-binding</keyword>
<evidence type="ECO:0000256" key="9">
    <source>
        <dbReference type="ARBA" id="ARBA00022729"/>
    </source>
</evidence>
<evidence type="ECO:0000256" key="15">
    <source>
        <dbReference type="ARBA" id="ARBA00023145"/>
    </source>
</evidence>
<feature type="region of interest" description="Disordered" evidence="17">
    <location>
        <begin position="76"/>
        <end position="116"/>
    </location>
</feature>
<evidence type="ECO:0000256" key="14">
    <source>
        <dbReference type="ARBA" id="ARBA00023049"/>
    </source>
</evidence>
<dbReference type="EC" id="3.4.24.3" evidence="5"/>
<dbReference type="InterPro" id="IPR007280">
    <property type="entry name" value="Peptidase_C_arc/bac"/>
</dbReference>
<keyword evidence="9 18" id="KW-0732">Signal</keyword>
<dbReference type="Gene3D" id="1.10.390.20">
    <property type="match status" value="1"/>
</dbReference>
<evidence type="ECO:0000256" key="11">
    <source>
        <dbReference type="ARBA" id="ARBA00022833"/>
    </source>
</evidence>
<keyword evidence="13" id="KW-0843">Virulence</keyword>
<evidence type="ECO:0000256" key="5">
    <source>
        <dbReference type="ARBA" id="ARBA00012653"/>
    </source>
</evidence>
<dbReference type="RefSeq" id="WP_158635285.1">
    <property type="nucleotide sequence ID" value="NZ_VLKN01000002.1"/>
</dbReference>
<dbReference type="PANTHER" id="PTHR13062:SF9">
    <property type="entry name" value="MICROBIAL COLLAGENASE"/>
    <property type="match status" value="1"/>
</dbReference>
<dbReference type="EMBL" id="VLKN01000002">
    <property type="protein sequence ID" value="TWI04985.1"/>
    <property type="molecule type" value="Genomic_DNA"/>
</dbReference>
<evidence type="ECO:0000256" key="12">
    <source>
        <dbReference type="ARBA" id="ARBA00022837"/>
    </source>
</evidence>
<dbReference type="CDD" id="cd00146">
    <property type="entry name" value="PKD"/>
    <property type="match status" value="2"/>
</dbReference>
<dbReference type="InterPro" id="IPR035986">
    <property type="entry name" value="PKD_dom_sf"/>
</dbReference>
<dbReference type="SUPFAM" id="SSF49299">
    <property type="entry name" value="PKD domain"/>
    <property type="match status" value="2"/>
</dbReference>
<evidence type="ECO:0000256" key="1">
    <source>
        <dbReference type="ARBA" id="ARBA00000424"/>
    </source>
</evidence>
<dbReference type="GO" id="GO:0004222">
    <property type="term" value="F:metalloendopeptidase activity"/>
    <property type="evidence" value="ECO:0007669"/>
    <property type="project" value="UniProtKB-EC"/>
</dbReference>
<keyword evidence="21" id="KW-1185">Reference proteome</keyword>
<proteinExistence type="predicted"/>
<gene>
    <name evidence="20" type="ORF">IP90_01127</name>
</gene>
<keyword evidence="15" id="KW-0865">Zymogen</keyword>